<keyword evidence="1" id="KW-0732">Signal</keyword>
<proteinExistence type="predicted"/>
<dbReference type="RefSeq" id="WP_191037673.1">
    <property type="nucleotide sequence ID" value="NZ_JACXAA010000001.1"/>
</dbReference>
<accession>A0A927AYE7</accession>
<evidence type="ECO:0000313" key="2">
    <source>
        <dbReference type="EMBL" id="MBD2752056.1"/>
    </source>
</evidence>
<protein>
    <submittedName>
        <fullName evidence="2">HmuY family protein</fullName>
    </submittedName>
</protein>
<organism evidence="2 3">
    <name type="scientific">Spirosoma validum</name>
    <dbReference type="NCBI Taxonomy" id="2771355"/>
    <lineage>
        <taxon>Bacteria</taxon>
        <taxon>Pseudomonadati</taxon>
        <taxon>Bacteroidota</taxon>
        <taxon>Cytophagia</taxon>
        <taxon>Cytophagales</taxon>
        <taxon>Cytophagaceae</taxon>
        <taxon>Spirosoma</taxon>
    </lineage>
</organism>
<dbReference type="Pfam" id="PF14064">
    <property type="entry name" value="HmuY"/>
    <property type="match status" value="1"/>
</dbReference>
<sequence length="464" mass="49175">MKRIIVFMLVLAISALNACKESDPPLPDNVVQFESAEQGLDAATKEATIKLKLSRAVDAATPITVQITPTGIAYGTQFTTTPAANGNVLALTVPAGSSETSFKLTKTDNIFLSGTETVDLAIASATSPVLVGTTKSLKVKFTSIVSTGTTLTLDGGTGGSSAVNSVFADLSNNTSTPIRRAAWDLGFYSGTDFRVILNNMTGAAATALNKTDLAQVTAADTVGLNLAFSGTNPDPATMVLLDDVSGDLTKTVIAPVSATDAENKVYIINRGTSGGVAAKGWMKVRILRNGTTGYTLQYAGIKETTFKTVSVPKDAAYNFKFVSFDTGAVVDVEPAKARWDFVWTGAMYKTNFGTADVPYYFADQIFINHLGGVTAAEVMTSAVTYDAYAESNIATTTFKNDKVVIGSNWRVASPTQTGVRTDRFYVIKDATGNVYKLKFISFATQDGGERGKPKVEFKLVKQAI</sequence>
<dbReference type="CDD" id="cd12105">
    <property type="entry name" value="HmuY"/>
    <property type="match status" value="1"/>
</dbReference>
<evidence type="ECO:0000256" key="1">
    <source>
        <dbReference type="SAM" id="SignalP"/>
    </source>
</evidence>
<dbReference type="InterPro" id="IPR025921">
    <property type="entry name" value="HmuY"/>
</dbReference>
<gene>
    <name evidence="2" type="ORF">IC230_04070</name>
</gene>
<feature type="signal peptide" evidence="1">
    <location>
        <begin position="1"/>
        <end position="18"/>
    </location>
</feature>
<feature type="chain" id="PRO_5037072156" evidence="1">
    <location>
        <begin position="19"/>
        <end position="464"/>
    </location>
</feature>
<reference evidence="2" key="1">
    <citation type="submission" date="2020-09" db="EMBL/GenBank/DDBJ databases">
        <authorList>
            <person name="Kim M.K."/>
        </authorList>
    </citation>
    <scope>NUCLEOTIDE SEQUENCE</scope>
    <source>
        <strain evidence="2">BT704</strain>
    </source>
</reference>
<name>A0A927AYE7_9BACT</name>
<dbReference type="EMBL" id="JACXAA010000001">
    <property type="protein sequence ID" value="MBD2752056.1"/>
    <property type="molecule type" value="Genomic_DNA"/>
</dbReference>
<comment type="caution">
    <text evidence="2">The sequence shown here is derived from an EMBL/GenBank/DDBJ whole genome shotgun (WGS) entry which is preliminary data.</text>
</comment>
<keyword evidence="3" id="KW-1185">Reference proteome</keyword>
<dbReference type="AlphaFoldDB" id="A0A927AYE7"/>
<dbReference type="Proteomes" id="UP000653797">
    <property type="component" value="Unassembled WGS sequence"/>
</dbReference>
<evidence type="ECO:0000313" key="3">
    <source>
        <dbReference type="Proteomes" id="UP000653797"/>
    </source>
</evidence>